<keyword evidence="3" id="KW-0418">Kinase</keyword>
<dbReference type="InterPro" id="IPR001789">
    <property type="entry name" value="Sig_transdc_resp-reg_receiver"/>
</dbReference>
<dbReference type="RefSeq" id="WP_153282109.1">
    <property type="nucleotide sequence ID" value="NZ_CP045644.1"/>
</dbReference>
<reference evidence="3 4" key="1">
    <citation type="submission" date="2019-10" db="EMBL/GenBank/DDBJ databases">
        <title>Complete genome sequence of Variovorax paradoxus 5C-2.</title>
        <authorList>
            <person name="Gogoleva N.E."/>
            <person name="Balkin A.S."/>
        </authorList>
    </citation>
    <scope>NUCLEOTIDE SEQUENCE [LARGE SCALE GENOMIC DNA]</scope>
    <source>
        <strain evidence="3 4">5C-2</strain>
    </source>
</reference>
<evidence type="ECO:0000256" key="1">
    <source>
        <dbReference type="PROSITE-ProRule" id="PRU00169"/>
    </source>
</evidence>
<dbReference type="PANTHER" id="PTHR43384:SF13">
    <property type="entry name" value="SLR0110 PROTEIN"/>
    <property type="match status" value="1"/>
</dbReference>
<dbReference type="InterPro" id="IPR027417">
    <property type="entry name" value="P-loop_NTPase"/>
</dbReference>
<dbReference type="SUPFAM" id="SSF52540">
    <property type="entry name" value="P-loop containing nucleoside triphosphate hydrolases"/>
    <property type="match status" value="1"/>
</dbReference>
<dbReference type="GO" id="GO:0051782">
    <property type="term" value="P:negative regulation of cell division"/>
    <property type="evidence" value="ECO:0007669"/>
    <property type="project" value="TreeGrafter"/>
</dbReference>
<dbReference type="AlphaFoldDB" id="A0A5Q0M1S7"/>
<keyword evidence="3" id="KW-0808">Transferase</keyword>
<sequence length="431" mass="45756">MNAPRDPLPETGAETYLFASPHDGHITWLTDALGRQGAVVVLPPDTKLVGERIALLSPAAVFLDFSGDHAQAASELHQHLKRDWPELPVLATGVSAEPASMLAALRAGVDDFIDMAAPQTDAANTLRKLLDRRSTLSSGTRGNTIALLGARPGIGVTTLAASLSTVLQDQLALPTQAAAKASGRSARHGVALLDLGLPARDGLLYLDTQSSFSFVDGVRNLRRLDQTLLHTALAHHASGIAVLPLPASLAQVREISHADSVALIKRLGDFFDYQIADLGGFSTIDFVAQTVKEAQRSWVVCDQSIGAIVSTATMLKELRTRGIETNQLSLVVNKFDSHVGLSAKDIAERLELPLRHVLPARSAPLLGAASRGEMLVRIARNDPYSQAVVGLARSLHEECTTGSVPAPAGATRWTSTLMSKITGLRKSSTQG</sequence>
<evidence type="ECO:0000313" key="4">
    <source>
        <dbReference type="Proteomes" id="UP000326780"/>
    </source>
</evidence>
<dbReference type="GO" id="GO:0000160">
    <property type="term" value="P:phosphorelay signal transduction system"/>
    <property type="evidence" value="ECO:0007669"/>
    <property type="project" value="InterPro"/>
</dbReference>
<organism evidence="3 4">
    <name type="scientific">Variovorax paradoxus</name>
    <dbReference type="NCBI Taxonomy" id="34073"/>
    <lineage>
        <taxon>Bacteria</taxon>
        <taxon>Pseudomonadati</taxon>
        <taxon>Pseudomonadota</taxon>
        <taxon>Betaproteobacteria</taxon>
        <taxon>Burkholderiales</taxon>
        <taxon>Comamonadaceae</taxon>
        <taxon>Variovorax</taxon>
    </lineage>
</organism>
<dbReference type="PROSITE" id="PS50110">
    <property type="entry name" value="RESPONSE_REGULATORY"/>
    <property type="match status" value="1"/>
</dbReference>
<dbReference type="GO" id="GO:0009898">
    <property type="term" value="C:cytoplasmic side of plasma membrane"/>
    <property type="evidence" value="ECO:0007669"/>
    <property type="project" value="TreeGrafter"/>
</dbReference>
<dbReference type="SUPFAM" id="SSF52172">
    <property type="entry name" value="CheY-like"/>
    <property type="match status" value="1"/>
</dbReference>
<dbReference type="GO" id="GO:0005524">
    <property type="term" value="F:ATP binding"/>
    <property type="evidence" value="ECO:0007669"/>
    <property type="project" value="TreeGrafter"/>
</dbReference>
<gene>
    <name evidence="3" type="ORF">GFK26_11725</name>
</gene>
<evidence type="ECO:0000259" key="2">
    <source>
        <dbReference type="PROSITE" id="PS50110"/>
    </source>
</evidence>
<name>A0A5Q0M1S7_VARPD</name>
<proteinExistence type="predicted"/>
<dbReference type="GO" id="GO:0016301">
    <property type="term" value="F:kinase activity"/>
    <property type="evidence" value="ECO:0007669"/>
    <property type="project" value="UniProtKB-KW"/>
</dbReference>
<accession>A0A5Q0M1S7</accession>
<evidence type="ECO:0000313" key="3">
    <source>
        <dbReference type="EMBL" id="QFZ83386.1"/>
    </source>
</evidence>
<dbReference type="InterPro" id="IPR011006">
    <property type="entry name" value="CheY-like_superfamily"/>
</dbReference>
<keyword evidence="1" id="KW-0597">Phosphoprotein</keyword>
<dbReference type="Proteomes" id="UP000326780">
    <property type="component" value="Chromosome"/>
</dbReference>
<feature type="modified residue" description="4-aspartylphosphate" evidence="1">
    <location>
        <position position="64"/>
    </location>
</feature>
<dbReference type="Gene3D" id="3.40.50.300">
    <property type="entry name" value="P-loop containing nucleotide triphosphate hydrolases"/>
    <property type="match status" value="1"/>
</dbReference>
<dbReference type="Gene3D" id="3.40.50.2300">
    <property type="match status" value="1"/>
</dbReference>
<dbReference type="GO" id="GO:0016887">
    <property type="term" value="F:ATP hydrolysis activity"/>
    <property type="evidence" value="ECO:0007669"/>
    <property type="project" value="TreeGrafter"/>
</dbReference>
<dbReference type="InterPro" id="IPR050625">
    <property type="entry name" value="ParA/MinD_ATPase"/>
</dbReference>
<dbReference type="EMBL" id="CP045644">
    <property type="protein sequence ID" value="QFZ83386.1"/>
    <property type="molecule type" value="Genomic_DNA"/>
</dbReference>
<dbReference type="PANTHER" id="PTHR43384">
    <property type="entry name" value="SEPTUM SITE-DETERMINING PROTEIN MIND HOMOLOG, CHLOROPLASTIC-RELATED"/>
    <property type="match status" value="1"/>
</dbReference>
<dbReference type="GO" id="GO:0005829">
    <property type="term" value="C:cytosol"/>
    <property type="evidence" value="ECO:0007669"/>
    <property type="project" value="TreeGrafter"/>
</dbReference>
<protein>
    <submittedName>
        <fullName evidence="3">Histidine kinase</fullName>
    </submittedName>
</protein>
<feature type="domain" description="Response regulatory" evidence="2">
    <location>
        <begin position="15"/>
        <end position="130"/>
    </location>
</feature>